<evidence type="ECO:0000313" key="2">
    <source>
        <dbReference type="Proteomes" id="UP000494216"/>
    </source>
</evidence>
<dbReference type="Proteomes" id="UP000494216">
    <property type="component" value="Unassembled WGS sequence"/>
</dbReference>
<keyword evidence="2" id="KW-1185">Reference proteome</keyword>
<gene>
    <name evidence="1" type="ORF">METHB2_710020</name>
</gene>
<protein>
    <submittedName>
        <fullName evidence="1">Uncharacterized protein</fullName>
    </submittedName>
</protein>
<sequence length="39" mass="4597">MVWRNANIPDCKDFDIRILHALLVLYFDDVDDKPTLFSS</sequence>
<reference evidence="1 2" key="1">
    <citation type="submission" date="2020-02" db="EMBL/GenBank/DDBJ databases">
        <authorList>
            <person name="Hogendoorn C."/>
        </authorList>
    </citation>
    <scope>NUCLEOTIDE SEQUENCE [LARGE SCALE GENOMIC DNA]</scope>
    <source>
        <strain evidence="1">METHB21</strain>
    </source>
</reference>
<dbReference type="EMBL" id="CADCXN010000104">
    <property type="protein sequence ID" value="CAA9892546.1"/>
    <property type="molecule type" value="Genomic_DNA"/>
</dbReference>
<name>A0A8S0X9Q0_9GAMM</name>
<comment type="caution">
    <text evidence="1">The sequence shown here is derived from an EMBL/GenBank/DDBJ whole genome shotgun (WGS) entry which is preliminary data.</text>
</comment>
<evidence type="ECO:0000313" key="1">
    <source>
        <dbReference type="EMBL" id="CAA9892546.1"/>
    </source>
</evidence>
<proteinExistence type="predicted"/>
<organism evidence="1 2">
    <name type="scientific">Candidatus Methylobacter favarea</name>
    <dbReference type="NCBI Taxonomy" id="2707345"/>
    <lineage>
        <taxon>Bacteria</taxon>
        <taxon>Pseudomonadati</taxon>
        <taxon>Pseudomonadota</taxon>
        <taxon>Gammaproteobacteria</taxon>
        <taxon>Methylococcales</taxon>
        <taxon>Methylococcaceae</taxon>
        <taxon>Methylobacter</taxon>
    </lineage>
</organism>
<accession>A0A8S0X9Q0</accession>
<dbReference type="AlphaFoldDB" id="A0A8S0X9Q0"/>